<name>A0ABY7TR45_9SPHN</name>
<dbReference type="GO" id="GO:0032259">
    <property type="term" value="P:methylation"/>
    <property type="evidence" value="ECO:0007669"/>
    <property type="project" value="UniProtKB-KW"/>
</dbReference>
<dbReference type="PANTHER" id="PTHR34203">
    <property type="entry name" value="METHYLTRANSFERASE, FKBM FAMILY PROTEIN"/>
    <property type="match status" value="1"/>
</dbReference>
<dbReference type="PANTHER" id="PTHR34203:SF15">
    <property type="entry name" value="SLL1173 PROTEIN"/>
    <property type="match status" value="1"/>
</dbReference>
<organism evidence="2 3">
    <name type="scientific">Sphingomonas naphthae</name>
    <dbReference type="NCBI Taxonomy" id="1813468"/>
    <lineage>
        <taxon>Bacteria</taxon>
        <taxon>Pseudomonadati</taxon>
        <taxon>Pseudomonadota</taxon>
        <taxon>Alphaproteobacteria</taxon>
        <taxon>Sphingomonadales</taxon>
        <taxon>Sphingomonadaceae</taxon>
        <taxon>Sphingomonas</taxon>
    </lineage>
</organism>
<evidence type="ECO:0000313" key="2">
    <source>
        <dbReference type="EMBL" id="WCT74845.1"/>
    </source>
</evidence>
<proteinExistence type="predicted"/>
<accession>A0ABY7TR45</accession>
<keyword evidence="3" id="KW-1185">Reference proteome</keyword>
<dbReference type="RefSeq" id="WP_273690224.1">
    <property type="nucleotide sequence ID" value="NZ_CP117411.1"/>
</dbReference>
<dbReference type="Proteomes" id="UP001220395">
    <property type="component" value="Chromosome"/>
</dbReference>
<sequence length="393" mass="42750">MQREDVASAYRAILGRDPQDEAVIDWHIGEQGTLERLIDFLLGSEEFRVSGRVKQAVSPALAFEAVYGRAPDEAETVRMTEYVASLLGLNDDGALTLSGQEMLRAAVTAFPRDSHPTSISARFVDRHLLRAAITGSAGRLVLDRLDWSVASTIIATGEYERHLGRFIRHVVKPGMTCVDIGANVGFHTMVMSGLVGDSGRVYAIEPNSENCRMLMLSIEENDSPNITVIPVALSNELGAVAFSPAVGSNGSFMYTMSSPLHHPNCIVVPTVRLDTILSPDRLDFIKIDVEGAEALALKGAESLIERHRPIITSEFSAAMLEGLSGVSGEAYIGGMMARGYRAYTLGGSGPYMEIGDPQTFMASWPDRYRIEDLAFVPNENPFDFEAFVGEARS</sequence>
<dbReference type="Gene3D" id="3.40.50.150">
    <property type="entry name" value="Vaccinia Virus protein VP39"/>
    <property type="match status" value="1"/>
</dbReference>
<dbReference type="NCBIfam" id="TIGR01444">
    <property type="entry name" value="fkbM_fam"/>
    <property type="match status" value="1"/>
</dbReference>
<evidence type="ECO:0000313" key="3">
    <source>
        <dbReference type="Proteomes" id="UP001220395"/>
    </source>
</evidence>
<gene>
    <name evidence="2" type="ORF">PQ455_06400</name>
</gene>
<reference evidence="2 3" key="1">
    <citation type="submission" date="2023-02" db="EMBL/GenBank/DDBJ databases">
        <title>Genome sequence of Sphingomonas naphthae.</title>
        <authorList>
            <person name="Kim S."/>
            <person name="Heo J."/>
            <person name="Kwon S.-W."/>
        </authorList>
    </citation>
    <scope>NUCLEOTIDE SEQUENCE [LARGE SCALE GENOMIC DNA]</scope>
    <source>
        <strain evidence="2 3">KACC 18716</strain>
    </source>
</reference>
<dbReference type="GO" id="GO:0008168">
    <property type="term" value="F:methyltransferase activity"/>
    <property type="evidence" value="ECO:0007669"/>
    <property type="project" value="UniProtKB-KW"/>
</dbReference>
<evidence type="ECO:0000259" key="1">
    <source>
        <dbReference type="Pfam" id="PF05050"/>
    </source>
</evidence>
<dbReference type="EMBL" id="CP117411">
    <property type="protein sequence ID" value="WCT74845.1"/>
    <property type="molecule type" value="Genomic_DNA"/>
</dbReference>
<dbReference type="SUPFAM" id="SSF53335">
    <property type="entry name" value="S-adenosyl-L-methionine-dependent methyltransferases"/>
    <property type="match status" value="1"/>
</dbReference>
<protein>
    <submittedName>
        <fullName evidence="2">FkbM family methyltransferase</fullName>
    </submittedName>
</protein>
<dbReference type="Pfam" id="PF05050">
    <property type="entry name" value="Methyltransf_21"/>
    <property type="match status" value="1"/>
</dbReference>
<keyword evidence="2" id="KW-0489">Methyltransferase</keyword>
<keyword evidence="2" id="KW-0808">Transferase</keyword>
<dbReference type="InterPro" id="IPR029063">
    <property type="entry name" value="SAM-dependent_MTases_sf"/>
</dbReference>
<dbReference type="InterPro" id="IPR006342">
    <property type="entry name" value="FkbM_mtfrase"/>
</dbReference>
<dbReference type="InterPro" id="IPR052514">
    <property type="entry name" value="SAM-dependent_MTase"/>
</dbReference>
<feature type="domain" description="Methyltransferase FkbM" evidence="1">
    <location>
        <begin position="179"/>
        <end position="317"/>
    </location>
</feature>